<dbReference type="Proteomes" id="UP000187203">
    <property type="component" value="Unassembled WGS sequence"/>
</dbReference>
<organism evidence="1 2">
    <name type="scientific">Corchorus olitorius</name>
    <dbReference type="NCBI Taxonomy" id="93759"/>
    <lineage>
        <taxon>Eukaryota</taxon>
        <taxon>Viridiplantae</taxon>
        <taxon>Streptophyta</taxon>
        <taxon>Embryophyta</taxon>
        <taxon>Tracheophyta</taxon>
        <taxon>Spermatophyta</taxon>
        <taxon>Magnoliopsida</taxon>
        <taxon>eudicotyledons</taxon>
        <taxon>Gunneridae</taxon>
        <taxon>Pentapetalae</taxon>
        <taxon>rosids</taxon>
        <taxon>malvids</taxon>
        <taxon>Malvales</taxon>
        <taxon>Malvaceae</taxon>
        <taxon>Grewioideae</taxon>
        <taxon>Apeibeae</taxon>
        <taxon>Corchorus</taxon>
    </lineage>
</organism>
<proteinExistence type="predicted"/>
<dbReference type="AlphaFoldDB" id="A0A1R3G511"/>
<evidence type="ECO:0000313" key="2">
    <source>
        <dbReference type="Proteomes" id="UP000187203"/>
    </source>
</evidence>
<reference evidence="2" key="1">
    <citation type="submission" date="2013-09" db="EMBL/GenBank/DDBJ databases">
        <title>Corchorus olitorius genome sequencing.</title>
        <authorList>
            <person name="Alam M."/>
            <person name="Haque M.S."/>
            <person name="Islam M.S."/>
            <person name="Emdad E.M."/>
            <person name="Islam M.M."/>
            <person name="Ahmed B."/>
            <person name="Halim A."/>
            <person name="Hossen Q.M.M."/>
            <person name="Hossain M.Z."/>
            <person name="Ahmed R."/>
            <person name="Khan M.M."/>
            <person name="Islam R."/>
            <person name="Rashid M.M."/>
            <person name="Khan S.A."/>
            <person name="Rahman M.S."/>
            <person name="Alam M."/>
            <person name="Yahiya A.S."/>
            <person name="Khan M.S."/>
            <person name="Azam M.S."/>
            <person name="Haque T."/>
            <person name="Lashkar M.Z.H."/>
            <person name="Akhand A.I."/>
            <person name="Morshed G."/>
            <person name="Roy S."/>
            <person name="Uddin K.S."/>
            <person name="Rabeya T."/>
            <person name="Hossain A.S."/>
            <person name="Chowdhury A."/>
            <person name="Snigdha A.R."/>
            <person name="Mortoza M.S."/>
            <person name="Matin S.A."/>
            <person name="Hoque S.M.E."/>
            <person name="Islam M.K."/>
            <person name="Roy D.K."/>
            <person name="Haider R."/>
            <person name="Moosa M.M."/>
            <person name="Elias S.M."/>
            <person name="Hasan A.M."/>
            <person name="Jahan S."/>
            <person name="Shafiuddin M."/>
            <person name="Mahmood N."/>
            <person name="Shommy N.S."/>
        </authorList>
    </citation>
    <scope>NUCLEOTIDE SEQUENCE [LARGE SCALE GENOMIC DNA]</scope>
    <source>
        <strain evidence="2">cv. O-4</strain>
    </source>
</reference>
<gene>
    <name evidence="1" type="ORF">COLO4_36846</name>
</gene>
<dbReference type="EMBL" id="AWUE01023654">
    <property type="protein sequence ID" value="OMO53110.1"/>
    <property type="molecule type" value="Genomic_DNA"/>
</dbReference>
<name>A0A1R3G511_9ROSI</name>
<comment type="caution">
    <text evidence="1">The sequence shown here is derived from an EMBL/GenBank/DDBJ whole genome shotgun (WGS) entry which is preliminary data.</text>
</comment>
<evidence type="ECO:0000313" key="1">
    <source>
        <dbReference type="EMBL" id="OMO53110.1"/>
    </source>
</evidence>
<sequence length="42" mass="4996">MTTIMKLDTTSKDYENFLKDSTRDQLKPYWEMIDRAKNGRPG</sequence>
<keyword evidence="2" id="KW-1185">Reference proteome</keyword>
<accession>A0A1R3G511</accession>
<protein>
    <submittedName>
        <fullName evidence="1">Uncharacterized protein</fullName>
    </submittedName>
</protein>